<feature type="compositionally biased region" description="Polar residues" evidence="2">
    <location>
        <begin position="646"/>
        <end position="658"/>
    </location>
</feature>
<accession>A0A7S4S7L4</accession>
<organism evidence="4">
    <name type="scientific">Ditylum brightwellii</name>
    <dbReference type="NCBI Taxonomy" id="49249"/>
    <lineage>
        <taxon>Eukaryota</taxon>
        <taxon>Sar</taxon>
        <taxon>Stramenopiles</taxon>
        <taxon>Ochrophyta</taxon>
        <taxon>Bacillariophyta</taxon>
        <taxon>Mediophyceae</taxon>
        <taxon>Lithodesmiophycidae</taxon>
        <taxon>Lithodesmiales</taxon>
        <taxon>Lithodesmiaceae</taxon>
        <taxon>Ditylum</taxon>
    </lineage>
</organism>
<evidence type="ECO:0000256" key="2">
    <source>
        <dbReference type="SAM" id="MobiDB-lite"/>
    </source>
</evidence>
<feature type="region of interest" description="Disordered" evidence="2">
    <location>
        <begin position="376"/>
        <end position="413"/>
    </location>
</feature>
<feature type="region of interest" description="Disordered" evidence="2">
    <location>
        <begin position="642"/>
        <end position="661"/>
    </location>
</feature>
<dbReference type="PANTHER" id="PTHR14146:SF0">
    <property type="entry name" value="EXOCYST COMPLEX COMPONENT 4"/>
    <property type="match status" value="1"/>
</dbReference>
<evidence type="ECO:0000313" key="4">
    <source>
        <dbReference type="EMBL" id="CAE4636900.1"/>
    </source>
</evidence>
<gene>
    <name evidence="4" type="ORF">DBRI00130_LOCUS30532</name>
</gene>
<dbReference type="GO" id="GO:0006893">
    <property type="term" value="P:Golgi to plasma membrane transport"/>
    <property type="evidence" value="ECO:0007669"/>
    <property type="project" value="TreeGrafter"/>
</dbReference>
<feature type="region of interest" description="Disordered" evidence="2">
    <location>
        <begin position="445"/>
        <end position="464"/>
    </location>
</feature>
<keyword evidence="1" id="KW-0813">Transport</keyword>
<comment type="similarity">
    <text evidence="1">Belongs to the SEC8 family.</text>
</comment>
<keyword evidence="1" id="KW-0653">Protein transport</keyword>
<feature type="region of interest" description="Disordered" evidence="2">
    <location>
        <begin position="1"/>
        <end position="34"/>
    </location>
</feature>
<feature type="region of interest" description="Disordered" evidence="2">
    <location>
        <begin position="933"/>
        <end position="953"/>
    </location>
</feature>
<feature type="domain" description="Exocyst complex component Sec8 middle helical bundle" evidence="3">
    <location>
        <begin position="475"/>
        <end position="674"/>
    </location>
</feature>
<feature type="region of interest" description="Disordered" evidence="2">
    <location>
        <begin position="163"/>
        <end position="196"/>
    </location>
</feature>
<name>A0A7S4S7L4_9STRA</name>
<comment type="function">
    <text evidence="1">Component of the exocyst complex involved in the docking of exocytic vesicles with fusion sites on the plasma membrane.</text>
</comment>
<feature type="region of interest" description="Disordered" evidence="2">
    <location>
        <begin position="527"/>
        <end position="550"/>
    </location>
</feature>
<sequence>MSSNRPTLENAAPKEKSTRSQGGDNGISAEEHQRYRDLLDLEGRLREEVDDDFFEDPKSFRALHRVIDVLGAQLLDGHDHSSNGFGGSGRSDFETLHKNNPAYLAMRRQQEVVEDSIEHMAVNHCADLNSSVVAVGKVARQFNDAVSKVRSLRRQVRDVKDSLSLGQAGGAGGRGGVDGGANPNEPEESANRGRGAQASAKSLRELWLKKLECEAVLTLLKKLEVVRDAPNAFDALIHTRPCRIGAAVVLLSNALNTMFSEDVAQVTALHKILEQILSRKQRAEEIIWDTLHDVLYLRTGNSPIQEQSDSAAVESANAGKDSQGGAESKAGSSKDGNASGGRLHKRRSTRTVSSGDYDSEDSDAVYAVISDDDDDISVASGVSRSNRSIGPGDNAGGASVLQHAKQHTLRAGSSSYQPRRLLVSRAMIESELDLEADELRCLEDQTSVTPSSGSDPRHLQDLSSNLPRYTDPVLALRILVESLAKMGRLDDVERCLLENIEREIRRVAEREQARTYARIERRRGRLNKKNKRTSVAGTGEGSGMGGGASEHDDNTLREFRVHLSNLLSAFASVIARLSHLAQIVRYRICSDPSIATPSYRVKESALHSVLASADKLMQREIKGFLKACVDDSESAKGRSILAHLNGPSQERSNSTGRDVSSHERGIFSLGVINDASLKRGDSAQEAAANLAASRANILELPADQFVLSVLFPRSGGARPEVRHALTFRRAIARWTSDNTDLKRELAHSTGEAKSSPNHNTTSDETAIKFLDNVIERKLLPRLQDEAVNGTVHALERADAFEPILDGALYARATGAGHTDVEMCVACQALYASTGPLFSALHRLPKNREMYPQLVALLNHAILTFISRAKHRVGNVCFGKKAFHLLEVGHGGKERTAFSSAMESRKAYSNLLRLYGDTEHMEGGVAAGVEAVSRRGNYPPLPPSGDGKSKNSGRQNLAVGEGLMIDEEDAPLDKELEHISGLLNFANDHYGDDFDMCTDDELMKTACLAHSLLKVSGLLEQRLKSRRVGWEKTDKPTLELRENIKSIRFHGLRVAKFCRAEVLIQTVSRMSKIWMSSTLVATDAVRLPSCINDLGEYLTTASDNIREAGGNTIAAYSFSSLEEYIPLFLMQTVRIIADGYALHASLPLTLNGVEALDRSGSVLYRDLKSATSFENSFWDDEAAADAFERSASFVAMMEFDMEELESYCRNNRADFSDRDYKLMFSMDGPRRNGDSRRYRSLKEKMGG</sequence>
<dbReference type="AlphaFoldDB" id="A0A7S4S7L4"/>
<dbReference type="PANTHER" id="PTHR14146">
    <property type="entry name" value="EXOCYST COMPLEX COMPONENT 4"/>
    <property type="match status" value="1"/>
</dbReference>
<feature type="region of interest" description="Disordered" evidence="2">
    <location>
        <begin position="306"/>
        <end position="359"/>
    </location>
</feature>
<dbReference type="GO" id="GO:0000145">
    <property type="term" value="C:exocyst"/>
    <property type="evidence" value="ECO:0007669"/>
    <property type="project" value="UniProtKB-UniRule"/>
</dbReference>
<reference evidence="4" key="1">
    <citation type="submission" date="2021-01" db="EMBL/GenBank/DDBJ databases">
        <authorList>
            <person name="Corre E."/>
            <person name="Pelletier E."/>
            <person name="Niang G."/>
            <person name="Scheremetjew M."/>
            <person name="Finn R."/>
            <person name="Kale V."/>
            <person name="Holt S."/>
            <person name="Cochrane G."/>
            <person name="Meng A."/>
            <person name="Brown T."/>
            <person name="Cohen L."/>
        </authorList>
    </citation>
    <scope>NUCLEOTIDE SEQUENCE</scope>
    <source>
        <strain evidence="4">GSO104</strain>
    </source>
</reference>
<dbReference type="InterPro" id="IPR039682">
    <property type="entry name" value="Sec8/EXOC4"/>
</dbReference>
<keyword evidence="1" id="KW-0268">Exocytosis</keyword>
<feature type="compositionally biased region" description="Polar residues" evidence="2">
    <location>
        <begin position="445"/>
        <end position="454"/>
    </location>
</feature>
<dbReference type="InterPro" id="IPR048630">
    <property type="entry name" value="Sec8_M"/>
</dbReference>
<protein>
    <recommendedName>
        <fullName evidence="1">Exocyst complex component Sec8</fullName>
    </recommendedName>
</protein>
<feature type="compositionally biased region" description="Gly residues" evidence="2">
    <location>
        <begin position="538"/>
        <end position="548"/>
    </location>
</feature>
<evidence type="ECO:0000259" key="3">
    <source>
        <dbReference type="Pfam" id="PF20652"/>
    </source>
</evidence>
<proteinExistence type="inferred from homology"/>
<dbReference type="Pfam" id="PF20652">
    <property type="entry name" value="Sec8_C"/>
    <property type="match status" value="1"/>
</dbReference>
<evidence type="ECO:0000256" key="1">
    <source>
        <dbReference type="RuleBase" id="RU367079"/>
    </source>
</evidence>
<feature type="compositionally biased region" description="Gly residues" evidence="2">
    <location>
        <begin position="167"/>
        <end position="179"/>
    </location>
</feature>
<dbReference type="GO" id="GO:0006612">
    <property type="term" value="P:protein targeting to membrane"/>
    <property type="evidence" value="ECO:0007669"/>
    <property type="project" value="UniProtKB-UniRule"/>
</dbReference>
<dbReference type="EMBL" id="HBNS01039162">
    <property type="protein sequence ID" value="CAE4636900.1"/>
    <property type="molecule type" value="Transcribed_RNA"/>
</dbReference>
<dbReference type="GO" id="GO:0015031">
    <property type="term" value="P:protein transport"/>
    <property type="evidence" value="ECO:0007669"/>
    <property type="project" value="UniProtKB-KW"/>
</dbReference>
<dbReference type="GO" id="GO:0090522">
    <property type="term" value="P:vesicle tethering involved in exocytosis"/>
    <property type="evidence" value="ECO:0007669"/>
    <property type="project" value="UniProtKB-UniRule"/>
</dbReference>